<comment type="caution">
    <text evidence="1">The sequence shown here is derived from an EMBL/GenBank/DDBJ whole genome shotgun (WGS) entry which is preliminary data.</text>
</comment>
<dbReference type="EMBL" id="JAACXV010014155">
    <property type="protein sequence ID" value="KAF7269980.1"/>
    <property type="molecule type" value="Genomic_DNA"/>
</dbReference>
<accession>A0A834I2N9</accession>
<evidence type="ECO:0000313" key="1">
    <source>
        <dbReference type="EMBL" id="KAF7269980.1"/>
    </source>
</evidence>
<reference evidence="1" key="1">
    <citation type="submission" date="2020-08" db="EMBL/GenBank/DDBJ databases">
        <title>Genome sequencing and assembly of the red palm weevil Rhynchophorus ferrugineus.</title>
        <authorList>
            <person name="Dias G.B."/>
            <person name="Bergman C.M."/>
            <person name="Manee M."/>
        </authorList>
    </citation>
    <scope>NUCLEOTIDE SEQUENCE</scope>
    <source>
        <strain evidence="1">AA-2017</strain>
        <tissue evidence="1">Whole larva</tissue>
    </source>
</reference>
<gene>
    <name evidence="1" type="ORF">GWI33_017064</name>
</gene>
<dbReference type="Proteomes" id="UP000625711">
    <property type="component" value="Unassembled WGS sequence"/>
</dbReference>
<organism evidence="1 2">
    <name type="scientific">Rhynchophorus ferrugineus</name>
    <name type="common">Red palm weevil</name>
    <name type="synonym">Curculio ferrugineus</name>
    <dbReference type="NCBI Taxonomy" id="354439"/>
    <lineage>
        <taxon>Eukaryota</taxon>
        <taxon>Metazoa</taxon>
        <taxon>Ecdysozoa</taxon>
        <taxon>Arthropoda</taxon>
        <taxon>Hexapoda</taxon>
        <taxon>Insecta</taxon>
        <taxon>Pterygota</taxon>
        <taxon>Neoptera</taxon>
        <taxon>Endopterygota</taxon>
        <taxon>Coleoptera</taxon>
        <taxon>Polyphaga</taxon>
        <taxon>Cucujiformia</taxon>
        <taxon>Curculionidae</taxon>
        <taxon>Dryophthorinae</taxon>
        <taxon>Rhynchophorus</taxon>
    </lineage>
</organism>
<sequence length="114" mass="12428">MNLQEKIKIPPRLTPKILKKFIIGQKKIASKCTILVAESSHPPVLRPDVELQLLKQSAIVSDDVDGLPFVLRFAREPIAFAAYYESDSSVRSNVRGIMAAAAAAAGGVRRNGQE</sequence>
<keyword evidence="2" id="KW-1185">Reference proteome</keyword>
<name>A0A834I2N9_RHYFE</name>
<protein>
    <submittedName>
        <fullName evidence="1">Uncharacterized protein</fullName>
    </submittedName>
</protein>
<proteinExistence type="predicted"/>
<dbReference type="AlphaFoldDB" id="A0A834I2N9"/>
<evidence type="ECO:0000313" key="2">
    <source>
        <dbReference type="Proteomes" id="UP000625711"/>
    </source>
</evidence>